<dbReference type="InterPro" id="IPR000605">
    <property type="entry name" value="Helicase_SF3_ssDNA/RNA_vir"/>
</dbReference>
<protein>
    <recommendedName>
        <fullName evidence="2">Replication-associated protein</fullName>
    </recommendedName>
</protein>
<dbReference type="GO" id="GO:0003724">
    <property type="term" value="F:RNA helicase activity"/>
    <property type="evidence" value="ECO:0007669"/>
    <property type="project" value="InterPro"/>
</dbReference>
<reference evidence="5" key="1">
    <citation type="submission" date="2020-10" db="EMBL/GenBank/DDBJ databases">
        <title>CRESS DNA virus dark matter in the feces of wild birds.</title>
        <authorList>
            <person name="Yang S."/>
            <person name="Zhang W."/>
        </authorList>
    </citation>
    <scope>NUCLEOTIDE SEQUENCE</scope>
    <source>
        <strain evidence="5">Mag166cre1</strain>
    </source>
</reference>
<evidence type="ECO:0000256" key="1">
    <source>
        <dbReference type="ARBA" id="ARBA00004147"/>
    </source>
</evidence>
<feature type="domain" description="Helicase superfamily 3 single-stranded DNA/RNA virus" evidence="4">
    <location>
        <begin position="94"/>
        <end position="179"/>
    </location>
</feature>
<dbReference type="Pfam" id="PF00910">
    <property type="entry name" value="RNA_helicase"/>
    <property type="match status" value="1"/>
</dbReference>
<organism evidence="5">
    <name type="scientific">Cyanopica cyanus CRESS-DNA-virus sp</name>
    <dbReference type="NCBI Taxonomy" id="2815025"/>
    <lineage>
        <taxon>Viruses</taxon>
        <taxon>Monodnaviria</taxon>
        <taxon>Shotokuvirae</taxon>
        <taxon>Cressdnaviricota</taxon>
    </lineage>
</organism>
<evidence type="ECO:0000256" key="3">
    <source>
        <dbReference type="ARBA" id="ARBA00022562"/>
    </source>
</evidence>
<dbReference type="SUPFAM" id="SSF52540">
    <property type="entry name" value="P-loop containing nucleoside triphosphate hydrolases"/>
    <property type="match status" value="1"/>
</dbReference>
<name>A0A8A4XCF0_9VIRU</name>
<proteinExistence type="predicted"/>
<dbReference type="GO" id="GO:0042025">
    <property type="term" value="C:host cell nucleus"/>
    <property type="evidence" value="ECO:0007669"/>
    <property type="project" value="UniProtKB-SubCell"/>
</dbReference>
<dbReference type="GO" id="GO:0003723">
    <property type="term" value="F:RNA binding"/>
    <property type="evidence" value="ECO:0007669"/>
    <property type="project" value="InterPro"/>
</dbReference>
<accession>A0A8A4XCF0</accession>
<dbReference type="InterPro" id="IPR027417">
    <property type="entry name" value="P-loop_NTPase"/>
</dbReference>
<evidence type="ECO:0000259" key="4">
    <source>
        <dbReference type="Pfam" id="PF00910"/>
    </source>
</evidence>
<comment type="subcellular location">
    <subcellularLocation>
        <location evidence="1">Host nucleus</location>
    </subcellularLocation>
</comment>
<evidence type="ECO:0000313" key="5">
    <source>
        <dbReference type="EMBL" id="QTE03468.1"/>
    </source>
</evidence>
<evidence type="ECO:0000256" key="2">
    <source>
        <dbReference type="ARBA" id="ARBA00014531"/>
    </source>
</evidence>
<dbReference type="EMBL" id="MW182808">
    <property type="protein sequence ID" value="QTE03468.1"/>
    <property type="molecule type" value="Genomic_DNA"/>
</dbReference>
<keyword evidence="3" id="KW-1048">Host nucleus</keyword>
<sequence length="213" mass="25107">MPGCWVQPMVGSIRQNEEYCSKQDTMVHRGDQPASNEDKGRANQIRYKQALEAAKKGDFDLIDADLYTRHYNTYKRMRVDYHPKPTPIEDVCGLWIYGASGIGKSRYVLAKYPDHYIKSRDQWWQSYQHQEVVCLDDLSVFEAPRLGSYMKDWADFKPFQAETKGSSMMIRPKLFIVTSQYMPEELWHDKNTIDAVKRRFTVMKLDADWRNKM</sequence>